<proteinExistence type="predicted"/>
<dbReference type="Proteomes" id="UP000694556">
    <property type="component" value="Chromosome 5"/>
</dbReference>
<accession>A0A8C3BY64</accession>
<dbReference type="AlphaFoldDB" id="A0A8C3BY64"/>
<sequence length="86" mass="9784">RWHCSFCITQRSLALISLSPEAEGGRSETVSCPGLCWKHLAHLVCIPRGKEMWSCNKSHLQMGQHHRHGIRLGCTWPCYQLLLQSS</sequence>
<reference evidence="1" key="3">
    <citation type="submission" date="2025-09" db="UniProtKB">
        <authorList>
            <consortium name="Ensembl"/>
        </authorList>
    </citation>
    <scope>IDENTIFICATION</scope>
</reference>
<dbReference type="Ensembl" id="ENSCMMT00000014180.1">
    <property type="protein sequence ID" value="ENSCMMP00000012891.1"/>
    <property type="gene ID" value="ENSCMMG00000008168.1"/>
</dbReference>
<name>A0A8C3BY64_CAIMO</name>
<reference evidence="1" key="1">
    <citation type="submission" date="2018-09" db="EMBL/GenBank/DDBJ databases">
        <title>Common duck and Muscovy duck high density SNP chip.</title>
        <authorList>
            <person name="Vignal A."/>
            <person name="Thebault N."/>
            <person name="Warren W.C."/>
        </authorList>
    </citation>
    <scope>NUCLEOTIDE SEQUENCE [LARGE SCALE GENOMIC DNA]</scope>
</reference>
<evidence type="ECO:0000313" key="2">
    <source>
        <dbReference type="Proteomes" id="UP000694556"/>
    </source>
</evidence>
<keyword evidence="2" id="KW-1185">Reference proteome</keyword>
<evidence type="ECO:0000313" key="1">
    <source>
        <dbReference type="Ensembl" id="ENSCMMP00000012891.1"/>
    </source>
</evidence>
<organism evidence="1 2">
    <name type="scientific">Cairina moschata</name>
    <name type="common">Muscovy duck</name>
    <dbReference type="NCBI Taxonomy" id="8855"/>
    <lineage>
        <taxon>Eukaryota</taxon>
        <taxon>Metazoa</taxon>
        <taxon>Chordata</taxon>
        <taxon>Craniata</taxon>
        <taxon>Vertebrata</taxon>
        <taxon>Euteleostomi</taxon>
        <taxon>Archelosauria</taxon>
        <taxon>Archosauria</taxon>
        <taxon>Dinosauria</taxon>
        <taxon>Saurischia</taxon>
        <taxon>Theropoda</taxon>
        <taxon>Coelurosauria</taxon>
        <taxon>Aves</taxon>
        <taxon>Neognathae</taxon>
        <taxon>Galloanserae</taxon>
        <taxon>Anseriformes</taxon>
        <taxon>Anatidae</taxon>
        <taxon>Anatinae</taxon>
        <taxon>Cairina</taxon>
    </lineage>
</organism>
<reference evidence="1" key="2">
    <citation type="submission" date="2025-08" db="UniProtKB">
        <authorList>
            <consortium name="Ensembl"/>
        </authorList>
    </citation>
    <scope>IDENTIFICATION</scope>
</reference>
<protein>
    <submittedName>
        <fullName evidence="1">Uncharacterized protein</fullName>
    </submittedName>
</protein>